<dbReference type="AlphaFoldDB" id="A0A0T9P2L0"/>
<sequence>MSESAETEYGLLACLEITHSVYMGLCPHFCHQMVPFPIANMVWLNEDECLNHGVNTMLVVNIVSMKISVIVLIVSGITMVIIL</sequence>
<reference evidence="2 3" key="1">
    <citation type="submission" date="2015-03" db="EMBL/GenBank/DDBJ databases">
        <authorList>
            <person name="Murphy D."/>
        </authorList>
    </citation>
    <scope>NUCLEOTIDE SEQUENCE [LARGE SCALE GENOMIC DNA]</scope>
    <source>
        <strain evidence="2 3">Y233</strain>
    </source>
</reference>
<evidence type="ECO:0000256" key="1">
    <source>
        <dbReference type="SAM" id="Phobius"/>
    </source>
</evidence>
<accession>A0A0T9P2L0</accession>
<evidence type="ECO:0000313" key="3">
    <source>
        <dbReference type="Proteomes" id="UP000038204"/>
    </source>
</evidence>
<protein>
    <submittedName>
        <fullName evidence="2">Uncharacterized protein</fullName>
    </submittedName>
</protein>
<gene>
    <name evidence="2" type="ORF">ERS008667_00550</name>
</gene>
<keyword evidence="1" id="KW-0812">Transmembrane</keyword>
<dbReference type="Proteomes" id="UP000038204">
    <property type="component" value="Unassembled WGS sequence"/>
</dbReference>
<feature type="transmembrane region" description="Helical" evidence="1">
    <location>
        <begin position="58"/>
        <end position="82"/>
    </location>
</feature>
<organism evidence="2 3">
    <name type="scientific">Yersinia similis</name>
    <dbReference type="NCBI Taxonomy" id="367190"/>
    <lineage>
        <taxon>Bacteria</taxon>
        <taxon>Pseudomonadati</taxon>
        <taxon>Pseudomonadota</taxon>
        <taxon>Gammaproteobacteria</taxon>
        <taxon>Enterobacterales</taxon>
        <taxon>Yersiniaceae</taxon>
        <taxon>Yersinia</taxon>
    </lineage>
</organism>
<evidence type="ECO:0000313" key="2">
    <source>
        <dbReference type="EMBL" id="CNH41631.1"/>
    </source>
</evidence>
<name>A0A0T9P2L0_9GAMM</name>
<keyword evidence="1" id="KW-1133">Transmembrane helix</keyword>
<dbReference type="EMBL" id="CQBK01000003">
    <property type="protein sequence ID" value="CNH41631.1"/>
    <property type="molecule type" value="Genomic_DNA"/>
</dbReference>
<keyword evidence="1" id="KW-0472">Membrane</keyword>
<proteinExistence type="predicted"/>